<evidence type="ECO:0008006" key="2">
    <source>
        <dbReference type="Google" id="ProtNLM"/>
    </source>
</evidence>
<sequence>MESRPFSELEPGRAARGLPSLWWNADGEENSVFCSDAQAATASQVISPQAAVQRTVAYYARRAGDFCRCAFGPSAKAAADARARFLRQLQAAWPVEPRLRILDAGCGPGRDLAAFCQLGHEAEGLEPCEQLAEVARARSGAPVHGTDFLGVRGGELGCYGEAPSSEGHFHGVFCLASLLHVPRRELPGVLRTLCSMTRVGGVMLATLPLATSQREDTDCMGSDGRWCNRMAPRTYLAALRDAGWEVLEATALSIYSSSSTVAVCRRPAAGVAARMAHRALRLAEPRASLLEGGISSSRASLCHGSYSPGDLPCAQVQTRGRVLLDGCVWGC</sequence>
<organism evidence="1">
    <name type="scientific">Pyrodinium bahamense</name>
    <dbReference type="NCBI Taxonomy" id="73915"/>
    <lineage>
        <taxon>Eukaryota</taxon>
        <taxon>Sar</taxon>
        <taxon>Alveolata</taxon>
        <taxon>Dinophyceae</taxon>
        <taxon>Gonyaulacales</taxon>
        <taxon>Pyrocystaceae</taxon>
        <taxon>Pyrodinium</taxon>
    </lineage>
</organism>
<dbReference type="EMBL" id="HBEG01037461">
    <property type="protein sequence ID" value="CAD8376522.1"/>
    <property type="molecule type" value="Transcribed_RNA"/>
</dbReference>
<evidence type="ECO:0000313" key="1">
    <source>
        <dbReference type="EMBL" id="CAD8376522.1"/>
    </source>
</evidence>
<name>A0A7S0FRW8_9DINO</name>
<dbReference type="CDD" id="cd02440">
    <property type="entry name" value="AdoMet_MTases"/>
    <property type="match status" value="1"/>
</dbReference>
<accession>A0A7S0FRW8</accession>
<proteinExistence type="predicted"/>
<protein>
    <recommendedName>
        <fullName evidence="2">Methyltransferase domain-containing protein</fullName>
    </recommendedName>
</protein>
<dbReference type="InterPro" id="IPR029063">
    <property type="entry name" value="SAM-dependent_MTases_sf"/>
</dbReference>
<dbReference type="Gene3D" id="3.40.50.150">
    <property type="entry name" value="Vaccinia Virus protein VP39"/>
    <property type="match status" value="1"/>
</dbReference>
<gene>
    <name evidence="1" type="ORF">PBAH0796_LOCUS22857</name>
</gene>
<dbReference type="SUPFAM" id="SSF53335">
    <property type="entry name" value="S-adenosyl-L-methionine-dependent methyltransferases"/>
    <property type="match status" value="1"/>
</dbReference>
<dbReference type="Pfam" id="PF13489">
    <property type="entry name" value="Methyltransf_23"/>
    <property type="match status" value="1"/>
</dbReference>
<dbReference type="AlphaFoldDB" id="A0A7S0FRW8"/>
<dbReference type="PANTHER" id="PTHR43861">
    <property type="entry name" value="TRANS-ACONITATE 2-METHYLTRANSFERASE-RELATED"/>
    <property type="match status" value="1"/>
</dbReference>
<reference evidence="1" key="1">
    <citation type="submission" date="2021-01" db="EMBL/GenBank/DDBJ databases">
        <authorList>
            <person name="Corre E."/>
            <person name="Pelletier E."/>
            <person name="Niang G."/>
            <person name="Scheremetjew M."/>
            <person name="Finn R."/>
            <person name="Kale V."/>
            <person name="Holt S."/>
            <person name="Cochrane G."/>
            <person name="Meng A."/>
            <person name="Brown T."/>
            <person name="Cohen L."/>
        </authorList>
    </citation>
    <scope>NUCLEOTIDE SEQUENCE</scope>
    <source>
        <strain evidence="1">Pbaha01</strain>
    </source>
</reference>
<dbReference type="PANTHER" id="PTHR43861:SF1">
    <property type="entry name" value="TRANS-ACONITATE 2-METHYLTRANSFERASE"/>
    <property type="match status" value="1"/>
</dbReference>